<dbReference type="InterPro" id="IPR044791">
    <property type="entry name" value="Beta-glucanase/XTH"/>
</dbReference>
<dbReference type="InterPro" id="IPR000757">
    <property type="entry name" value="Beta-glucanase-like"/>
</dbReference>
<evidence type="ECO:0000256" key="3">
    <source>
        <dbReference type="ARBA" id="ARBA00022801"/>
    </source>
</evidence>
<evidence type="ECO:0000313" key="11">
    <source>
        <dbReference type="EMBL" id="MBA5760792.1"/>
    </source>
</evidence>
<protein>
    <recommendedName>
        <fullName evidence="2">Beta-glucanase</fullName>
    </recommendedName>
    <alternativeName>
        <fullName evidence="7">1,3-1,4-beta-D-glucan 4-glucanohydrolase</fullName>
    </alternativeName>
    <alternativeName>
        <fullName evidence="6">Endo-beta-1,3-1,4 glucanase</fullName>
    </alternativeName>
    <alternativeName>
        <fullName evidence="5">Lichenase</fullName>
    </alternativeName>
</protein>
<feature type="active site" description="Proton donor" evidence="8">
    <location>
        <position position="142"/>
    </location>
</feature>
<evidence type="ECO:0000256" key="7">
    <source>
        <dbReference type="ARBA" id="ARBA00031665"/>
    </source>
</evidence>
<feature type="chain" id="PRO_5030557667" description="Beta-glucanase" evidence="9">
    <location>
        <begin position="21"/>
        <end position="264"/>
    </location>
</feature>
<reference evidence="11 12" key="1">
    <citation type="submission" date="2020-07" db="EMBL/GenBank/DDBJ databases">
        <title>Vibrio marinisediminis sp. nov., isolated from marine sediment.</title>
        <authorList>
            <person name="Ji X."/>
        </authorList>
    </citation>
    <scope>NUCLEOTIDE SEQUENCE [LARGE SCALE GENOMIC DNA]</scope>
    <source>
        <strain evidence="11 12">404</strain>
    </source>
</reference>
<dbReference type="Proteomes" id="UP000571701">
    <property type="component" value="Unassembled WGS sequence"/>
</dbReference>
<sequence>MFKHFSLCAVCMAFADVTFSAPPSADLAFNDQLNRHDVSRWQLADGWQNGYPFLNRWESKAVTFSSTGMSIELVSDPLLDEQEQRTFYSGELRSHDFYAYGCYEIDIKPINAPGVVTSFFLFSGPYDKPIDGSGRHNEIDIEFLGSNTNMVQMNFWTDDDYYSNSHETLIFLGFDASQNFHRYGISWTKKYLEWFIDGQSVLKVRNNRYDPIPNARHSRMRIMANVWAVDTQLSNWAGLFDTGKESHYLARYRNFSFKPNRGCD</sequence>
<comment type="similarity">
    <text evidence="1">Belongs to the glycosyl hydrolase 16 family.</text>
</comment>
<evidence type="ECO:0000256" key="4">
    <source>
        <dbReference type="ARBA" id="ARBA00023295"/>
    </source>
</evidence>
<dbReference type="SUPFAM" id="SSF49899">
    <property type="entry name" value="Concanavalin A-like lectins/glucanases"/>
    <property type="match status" value="1"/>
</dbReference>
<organism evidence="11 12">
    <name type="scientific">Vibrio marinisediminis</name>
    <dbReference type="NCBI Taxonomy" id="2758441"/>
    <lineage>
        <taxon>Bacteria</taxon>
        <taxon>Pseudomonadati</taxon>
        <taxon>Pseudomonadota</taxon>
        <taxon>Gammaproteobacteria</taxon>
        <taxon>Vibrionales</taxon>
        <taxon>Vibrionaceae</taxon>
        <taxon>Vibrio</taxon>
    </lineage>
</organism>
<evidence type="ECO:0000256" key="2">
    <source>
        <dbReference type="ARBA" id="ARBA00014569"/>
    </source>
</evidence>
<keyword evidence="3 11" id="KW-0378">Hydrolase</keyword>
<keyword evidence="4" id="KW-0326">Glycosidase</keyword>
<dbReference type="PROSITE" id="PS51762">
    <property type="entry name" value="GH16_2"/>
    <property type="match status" value="1"/>
</dbReference>
<name>A0A7W2IS59_9VIBR</name>
<dbReference type="GO" id="GO:0004553">
    <property type="term" value="F:hydrolase activity, hydrolyzing O-glycosyl compounds"/>
    <property type="evidence" value="ECO:0007669"/>
    <property type="project" value="InterPro"/>
</dbReference>
<dbReference type="GO" id="GO:0005975">
    <property type="term" value="P:carbohydrate metabolic process"/>
    <property type="evidence" value="ECO:0007669"/>
    <property type="project" value="InterPro"/>
</dbReference>
<dbReference type="Gene3D" id="2.60.120.200">
    <property type="match status" value="1"/>
</dbReference>
<keyword evidence="12" id="KW-1185">Reference proteome</keyword>
<comment type="caution">
    <text evidence="11">The sequence shown here is derived from an EMBL/GenBank/DDBJ whole genome shotgun (WGS) entry which is preliminary data.</text>
</comment>
<feature type="signal peptide" evidence="9">
    <location>
        <begin position="1"/>
        <end position="20"/>
    </location>
</feature>
<evidence type="ECO:0000259" key="10">
    <source>
        <dbReference type="PROSITE" id="PS51762"/>
    </source>
</evidence>
<dbReference type="PRINTS" id="PR00737">
    <property type="entry name" value="GLHYDRLASE16"/>
</dbReference>
<accession>A0A7W2IS59</accession>
<feature type="active site" description="Proton donor" evidence="8">
    <location>
        <position position="138"/>
    </location>
</feature>
<dbReference type="EMBL" id="JACFYF010000001">
    <property type="protein sequence ID" value="MBA5760792.1"/>
    <property type="molecule type" value="Genomic_DNA"/>
</dbReference>
<evidence type="ECO:0000256" key="1">
    <source>
        <dbReference type="ARBA" id="ARBA00006865"/>
    </source>
</evidence>
<gene>
    <name evidence="11" type="ORF">H2O73_00420</name>
</gene>
<evidence type="ECO:0000256" key="8">
    <source>
        <dbReference type="PIRSR" id="PIRSR608264-1"/>
    </source>
</evidence>
<keyword evidence="9" id="KW-0732">Signal</keyword>
<dbReference type="PANTHER" id="PTHR31062">
    <property type="entry name" value="XYLOGLUCAN ENDOTRANSGLUCOSYLASE/HYDROLASE PROTEIN 8-RELATED"/>
    <property type="match status" value="1"/>
</dbReference>
<evidence type="ECO:0000256" key="6">
    <source>
        <dbReference type="ARBA" id="ARBA00029771"/>
    </source>
</evidence>
<dbReference type="Pfam" id="PF00722">
    <property type="entry name" value="Glyco_hydro_16"/>
    <property type="match status" value="1"/>
</dbReference>
<dbReference type="InterPro" id="IPR013320">
    <property type="entry name" value="ConA-like_dom_sf"/>
</dbReference>
<evidence type="ECO:0000313" key="12">
    <source>
        <dbReference type="Proteomes" id="UP000571701"/>
    </source>
</evidence>
<evidence type="ECO:0000256" key="9">
    <source>
        <dbReference type="SAM" id="SignalP"/>
    </source>
</evidence>
<feature type="domain" description="GH16" evidence="10">
    <location>
        <begin position="17"/>
        <end position="257"/>
    </location>
</feature>
<dbReference type="InterPro" id="IPR008264">
    <property type="entry name" value="Beta_glucanase"/>
</dbReference>
<evidence type="ECO:0000256" key="5">
    <source>
        <dbReference type="ARBA" id="ARBA00029722"/>
    </source>
</evidence>
<proteinExistence type="inferred from homology"/>
<dbReference type="AlphaFoldDB" id="A0A7W2IS59"/>